<dbReference type="Proteomes" id="UP000285343">
    <property type="component" value="Unassembled WGS sequence"/>
</dbReference>
<evidence type="ECO:0000313" key="1">
    <source>
        <dbReference type="EMBL" id="RGV39869.1"/>
    </source>
</evidence>
<dbReference type="AlphaFoldDB" id="A0A412XAQ8"/>
<proteinExistence type="predicted"/>
<sequence>MQTTTATKAGNAPDLLSGILSVQVKNEDKITEQDRIYCQNQQDMLYKTLDRIDRWYAIFKEEAEQYREERKFHYEENGKVSMRDFYSYHNDRDDYSHNEFKPFDILNDMVDKNCNANANFASRIISYFNKTYNVSVPVPEIEKNTLPMGFRPIYETYVDAVIEHLGGKSFRETAEEELLNRFLKVVRPSCWSKVKPELKKDKITFPEILRFDEFYLSYNRNQIHYNYRGDIETFCEGIAFGADDTIHGSSNMITGFQADNVDVSGWYDLTTINAEQIRFYKNGRIDVKFKDSTTAENCFKRLRLDEITLREN</sequence>
<protein>
    <submittedName>
        <fullName evidence="1">Uncharacterized protein</fullName>
    </submittedName>
</protein>
<name>A0A412XAQ8_BACUN</name>
<reference evidence="1 2" key="1">
    <citation type="submission" date="2018-08" db="EMBL/GenBank/DDBJ databases">
        <title>A genome reference for cultivated species of the human gut microbiota.</title>
        <authorList>
            <person name="Zou Y."/>
            <person name="Xue W."/>
            <person name="Luo G."/>
        </authorList>
    </citation>
    <scope>NUCLEOTIDE SEQUENCE [LARGE SCALE GENOMIC DNA]</scope>
    <source>
        <strain evidence="1 2">AF14-42</strain>
    </source>
</reference>
<comment type="caution">
    <text evidence="1">The sequence shown here is derived from an EMBL/GenBank/DDBJ whole genome shotgun (WGS) entry which is preliminary data.</text>
</comment>
<evidence type="ECO:0000313" key="2">
    <source>
        <dbReference type="Proteomes" id="UP000285343"/>
    </source>
</evidence>
<dbReference type="RefSeq" id="WP_025834089.1">
    <property type="nucleotide sequence ID" value="NZ_QRZC01000023.1"/>
</dbReference>
<dbReference type="EMBL" id="QRZC01000023">
    <property type="protein sequence ID" value="RGV39869.1"/>
    <property type="molecule type" value="Genomic_DNA"/>
</dbReference>
<accession>A0A412XAQ8</accession>
<organism evidence="1 2">
    <name type="scientific">Bacteroides uniformis</name>
    <dbReference type="NCBI Taxonomy" id="820"/>
    <lineage>
        <taxon>Bacteria</taxon>
        <taxon>Pseudomonadati</taxon>
        <taxon>Bacteroidota</taxon>
        <taxon>Bacteroidia</taxon>
        <taxon>Bacteroidales</taxon>
        <taxon>Bacteroidaceae</taxon>
        <taxon>Bacteroides</taxon>
    </lineage>
</organism>
<gene>
    <name evidence="1" type="ORF">DWW14_15575</name>
</gene>